<dbReference type="EMBL" id="BAAACZ010000027">
    <property type="protein sequence ID" value="GAA0469471.1"/>
    <property type="molecule type" value="Genomic_DNA"/>
</dbReference>
<comment type="similarity">
    <text evidence="1">Belongs to the LysR transcriptional regulatory family.</text>
</comment>
<feature type="domain" description="HTH lysR-type" evidence="5">
    <location>
        <begin position="1"/>
        <end position="58"/>
    </location>
</feature>
<dbReference type="CDD" id="cd05466">
    <property type="entry name" value="PBP2_LTTR_substrate"/>
    <property type="match status" value="1"/>
</dbReference>
<evidence type="ECO:0000256" key="2">
    <source>
        <dbReference type="ARBA" id="ARBA00023015"/>
    </source>
</evidence>
<dbReference type="PANTHER" id="PTHR30126">
    <property type="entry name" value="HTH-TYPE TRANSCRIPTIONAL REGULATOR"/>
    <property type="match status" value="1"/>
</dbReference>
<name>A0ABN1A7I8_9BACI</name>
<evidence type="ECO:0000256" key="4">
    <source>
        <dbReference type="ARBA" id="ARBA00023163"/>
    </source>
</evidence>
<dbReference type="InterPro" id="IPR036390">
    <property type="entry name" value="WH_DNA-bd_sf"/>
</dbReference>
<dbReference type="Pfam" id="PF00126">
    <property type="entry name" value="HTH_1"/>
    <property type="match status" value="1"/>
</dbReference>
<dbReference type="PRINTS" id="PR00039">
    <property type="entry name" value="HTHLYSR"/>
</dbReference>
<gene>
    <name evidence="6" type="ORF">GCM10008935_26640</name>
</gene>
<evidence type="ECO:0000256" key="1">
    <source>
        <dbReference type="ARBA" id="ARBA00009437"/>
    </source>
</evidence>
<sequence length="286" mass="33345">MEFRDWEILKTLNENKNITKTAHSLYITQPTISKRMRKMESEFGFKIITREARGISFTPKGEYIANYAEEMLIRLRQINEDVLNMDNNFEGTLRIGASKLVTRYKLPAILSEFQKKYPKVKFKVITSSSLEIEDMVQNKTVHVGIGRGDYSNAIEKHMLFEESINIVSKNELTLDELPDLPRIDYHSNYKTRAVIDDWWIERFSKPPQVGMEVGTTDTCKQMVMHGLGYAVLPSIVLENSIHFFRIPISMENGNPLKRRAFLLYQRESLELNIIDAFVNFVKEFDF</sequence>
<keyword evidence="7" id="KW-1185">Reference proteome</keyword>
<evidence type="ECO:0000259" key="5">
    <source>
        <dbReference type="PROSITE" id="PS50931"/>
    </source>
</evidence>
<keyword evidence="2" id="KW-0805">Transcription regulation</keyword>
<accession>A0ABN1A7I8</accession>
<proteinExistence type="inferred from homology"/>
<dbReference type="PROSITE" id="PS50931">
    <property type="entry name" value="HTH_LYSR"/>
    <property type="match status" value="1"/>
</dbReference>
<dbReference type="RefSeq" id="WP_343784338.1">
    <property type="nucleotide sequence ID" value="NZ_BAAACZ010000027.1"/>
</dbReference>
<organism evidence="6 7">
    <name type="scientific">Alkalibacillus silvisoli</name>
    <dbReference type="NCBI Taxonomy" id="392823"/>
    <lineage>
        <taxon>Bacteria</taxon>
        <taxon>Bacillati</taxon>
        <taxon>Bacillota</taxon>
        <taxon>Bacilli</taxon>
        <taxon>Bacillales</taxon>
        <taxon>Bacillaceae</taxon>
        <taxon>Alkalibacillus</taxon>
    </lineage>
</organism>
<reference evidence="6 7" key="1">
    <citation type="journal article" date="2019" name="Int. J. Syst. Evol. Microbiol.">
        <title>The Global Catalogue of Microorganisms (GCM) 10K type strain sequencing project: providing services to taxonomists for standard genome sequencing and annotation.</title>
        <authorList>
            <consortium name="The Broad Institute Genomics Platform"/>
            <consortium name="The Broad Institute Genome Sequencing Center for Infectious Disease"/>
            <person name="Wu L."/>
            <person name="Ma J."/>
        </authorList>
    </citation>
    <scope>NUCLEOTIDE SEQUENCE [LARGE SCALE GENOMIC DNA]</scope>
    <source>
        <strain evidence="6 7">JCM 14193</strain>
    </source>
</reference>
<evidence type="ECO:0000313" key="7">
    <source>
        <dbReference type="Proteomes" id="UP001500740"/>
    </source>
</evidence>
<dbReference type="Gene3D" id="3.40.190.290">
    <property type="match status" value="1"/>
</dbReference>
<evidence type="ECO:0000313" key="6">
    <source>
        <dbReference type="EMBL" id="GAA0469471.1"/>
    </source>
</evidence>
<keyword evidence="3" id="KW-0238">DNA-binding</keyword>
<dbReference type="PANTHER" id="PTHR30126:SF78">
    <property type="entry name" value="HTH LYSR-TYPE DOMAIN-CONTAINING PROTEIN"/>
    <property type="match status" value="1"/>
</dbReference>
<comment type="caution">
    <text evidence="6">The sequence shown here is derived from an EMBL/GenBank/DDBJ whole genome shotgun (WGS) entry which is preliminary data.</text>
</comment>
<dbReference type="InterPro" id="IPR000847">
    <property type="entry name" value="LysR_HTH_N"/>
</dbReference>
<evidence type="ECO:0000256" key="3">
    <source>
        <dbReference type="ARBA" id="ARBA00023125"/>
    </source>
</evidence>
<dbReference type="InterPro" id="IPR005119">
    <property type="entry name" value="LysR_subst-bd"/>
</dbReference>
<dbReference type="Proteomes" id="UP001500740">
    <property type="component" value="Unassembled WGS sequence"/>
</dbReference>
<dbReference type="Gene3D" id="1.10.10.10">
    <property type="entry name" value="Winged helix-like DNA-binding domain superfamily/Winged helix DNA-binding domain"/>
    <property type="match status" value="1"/>
</dbReference>
<dbReference type="SUPFAM" id="SSF46785">
    <property type="entry name" value="Winged helix' DNA-binding domain"/>
    <property type="match status" value="1"/>
</dbReference>
<dbReference type="SUPFAM" id="SSF53850">
    <property type="entry name" value="Periplasmic binding protein-like II"/>
    <property type="match status" value="1"/>
</dbReference>
<dbReference type="Pfam" id="PF03466">
    <property type="entry name" value="LysR_substrate"/>
    <property type="match status" value="1"/>
</dbReference>
<keyword evidence="4" id="KW-0804">Transcription</keyword>
<protein>
    <submittedName>
        <fullName evidence="6">LysR family transcriptional regulator</fullName>
    </submittedName>
</protein>
<dbReference type="InterPro" id="IPR036388">
    <property type="entry name" value="WH-like_DNA-bd_sf"/>
</dbReference>